<reference evidence="1 2" key="1">
    <citation type="submission" date="2019-02" db="EMBL/GenBank/DDBJ databases">
        <title>Bacterial novel species Mucilaginibacter sp. 17JY9-4 isolated from soil.</title>
        <authorList>
            <person name="Jung H.-Y."/>
        </authorList>
    </citation>
    <scope>NUCLEOTIDE SEQUENCE [LARGE SCALE GENOMIC DNA]</scope>
    <source>
        <strain evidence="1 2">17JY9-4</strain>
    </source>
</reference>
<dbReference type="PROSITE" id="PS51257">
    <property type="entry name" value="PROKAR_LIPOPROTEIN"/>
    <property type="match status" value="1"/>
</dbReference>
<accession>A0A4Q5LKD8</accession>
<keyword evidence="2" id="KW-1185">Reference proteome</keyword>
<dbReference type="Gene3D" id="2.180.10.10">
    <property type="entry name" value="RHS repeat-associated core"/>
    <property type="match status" value="1"/>
</dbReference>
<organism evidence="1 2">
    <name type="scientific">Mucilaginibacter terrigena</name>
    <dbReference type="NCBI Taxonomy" id="2492395"/>
    <lineage>
        <taxon>Bacteria</taxon>
        <taxon>Pseudomonadati</taxon>
        <taxon>Bacteroidota</taxon>
        <taxon>Sphingobacteriia</taxon>
        <taxon>Sphingobacteriales</taxon>
        <taxon>Sphingobacteriaceae</taxon>
        <taxon>Mucilaginibacter</taxon>
    </lineage>
</organism>
<dbReference type="OrthoDB" id="9765204at2"/>
<sequence>MNRAKLILPALLSFLLIQSCKKELHTQPEGKDVKSISLRADNDLPLYEFTYDDNSRLLSITHGAADTEVFSYDDEGRLIKSITGNDSTSYKYDNYTGGNISEVKKTFNYKSADLKRTNTYQYSYNNKGLVIFCYYIEQAPLGYLKTNYYYRYDKEGNLTSIITQDDNTYSTGYYQTLNVINYNDKFDVNPWVFDKGIFYYHLFSPAVIAKLKQIPKLIKITDNRSDDLGNYTFDITLKNNKVSKTQSNLHTRDFNDTNTFYYNY</sequence>
<dbReference type="RefSeq" id="WP_129876713.1">
    <property type="nucleotide sequence ID" value="NZ_SEWG01000004.1"/>
</dbReference>
<gene>
    <name evidence="1" type="ORF">EWM62_10975</name>
</gene>
<evidence type="ECO:0000313" key="2">
    <source>
        <dbReference type="Proteomes" id="UP000293331"/>
    </source>
</evidence>
<dbReference type="AlphaFoldDB" id="A0A4Q5LKD8"/>
<comment type="caution">
    <text evidence="1">The sequence shown here is derived from an EMBL/GenBank/DDBJ whole genome shotgun (WGS) entry which is preliminary data.</text>
</comment>
<evidence type="ECO:0008006" key="3">
    <source>
        <dbReference type="Google" id="ProtNLM"/>
    </source>
</evidence>
<dbReference type="EMBL" id="SEWG01000004">
    <property type="protein sequence ID" value="RYU90056.1"/>
    <property type="molecule type" value="Genomic_DNA"/>
</dbReference>
<proteinExistence type="predicted"/>
<name>A0A4Q5LKD8_9SPHI</name>
<dbReference type="Proteomes" id="UP000293331">
    <property type="component" value="Unassembled WGS sequence"/>
</dbReference>
<protein>
    <recommendedName>
        <fullName evidence="3">DUF4595 domain-containing protein</fullName>
    </recommendedName>
</protein>
<evidence type="ECO:0000313" key="1">
    <source>
        <dbReference type="EMBL" id="RYU90056.1"/>
    </source>
</evidence>